<dbReference type="EMBL" id="DXEK01000007">
    <property type="protein sequence ID" value="HIX76053.1"/>
    <property type="molecule type" value="Genomic_DNA"/>
</dbReference>
<evidence type="ECO:0000256" key="2">
    <source>
        <dbReference type="SAM" id="MobiDB-lite"/>
    </source>
</evidence>
<dbReference type="Gene3D" id="1.20.5.170">
    <property type="match status" value="1"/>
</dbReference>
<keyword evidence="1" id="KW-0175">Coiled coil</keyword>
<accession>A0A9D1XAS3</accession>
<comment type="caution">
    <text evidence="3">The sequence shown here is derived from an EMBL/GenBank/DDBJ whole genome shotgun (WGS) entry which is preliminary data.</text>
</comment>
<evidence type="ECO:0000313" key="4">
    <source>
        <dbReference type="Proteomes" id="UP000886890"/>
    </source>
</evidence>
<feature type="compositionally biased region" description="Basic and acidic residues" evidence="2">
    <location>
        <begin position="244"/>
        <end position="256"/>
    </location>
</feature>
<dbReference type="Proteomes" id="UP000886890">
    <property type="component" value="Unassembled WGS sequence"/>
</dbReference>
<name>A0A9D1XAS3_9FIRM</name>
<feature type="compositionally biased region" description="Acidic residues" evidence="2">
    <location>
        <begin position="257"/>
        <end position="275"/>
    </location>
</feature>
<feature type="compositionally biased region" description="Acidic residues" evidence="2">
    <location>
        <begin position="284"/>
        <end position="294"/>
    </location>
</feature>
<feature type="coiled-coil region" evidence="1">
    <location>
        <begin position="113"/>
        <end position="155"/>
    </location>
</feature>
<feature type="compositionally biased region" description="Basic and acidic residues" evidence="2">
    <location>
        <begin position="222"/>
        <end position="238"/>
    </location>
</feature>
<sequence length="294" mass="33912">MAAELEEEVFKTTLMGGFDKEDVMAKFREVKNEANETQKKLEEQIADRDSLIAELRQSVKAKEAEIEQLQKDIKEKYQSYIDNYDSIGKLVYDAKVRSDNMMAETKQKCDSMLQETKGECARLVREAREKEEEVVAVYEAKIEQQAQEAQQFMENQMLQGRNNYRMVQTEIIQIIRAMDALQKGFLESYKKVRTVKDAMDRSSQKLEPFFRELQAGTAMEPGKTESAKKEGGKTDTGKDQAQQEEQKNVDAGNEKETSEEEEFLDEGMDFDEELENEIHRLMKDEDETEGDGQG</sequence>
<proteinExistence type="predicted"/>
<dbReference type="AlphaFoldDB" id="A0A9D1XAS3"/>
<organism evidence="3 4">
    <name type="scientific">Candidatus Fusicatenibacter merdavium</name>
    <dbReference type="NCBI Taxonomy" id="2838600"/>
    <lineage>
        <taxon>Bacteria</taxon>
        <taxon>Bacillati</taxon>
        <taxon>Bacillota</taxon>
        <taxon>Clostridia</taxon>
        <taxon>Lachnospirales</taxon>
        <taxon>Lachnospiraceae</taxon>
        <taxon>Fusicatenibacter</taxon>
    </lineage>
</organism>
<evidence type="ECO:0000313" key="3">
    <source>
        <dbReference type="EMBL" id="HIX76053.1"/>
    </source>
</evidence>
<evidence type="ECO:0000256" key="1">
    <source>
        <dbReference type="SAM" id="Coils"/>
    </source>
</evidence>
<reference evidence="3" key="1">
    <citation type="journal article" date="2021" name="PeerJ">
        <title>Extensive microbial diversity within the chicken gut microbiome revealed by metagenomics and culture.</title>
        <authorList>
            <person name="Gilroy R."/>
            <person name="Ravi A."/>
            <person name="Getino M."/>
            <person name="Pursley I."/>
            <person name="Horton D.L."/>
            <person name="Alikhan N.F."/>
            <person name="Baker D."/>
            <person name="Gharbi K."/>
            <person name="Hall N."/>
            <person name="Watson M."/>
            <person name="Adriaenssens E.M."/>
            <person name="Foster-Nyarko E."/>
            <person name="Jarju S."/>
            <person name="Secka A."/>
            <person name="Antonio M."/>
            <person name="Oren A."/>
            <person name="Chaudhuri R.R."/>
            <person name="La Ragione R."/>
            <person name="Hildebrand F."/>
            <person name="Pallen M.J."/>
        </authorList>
    </citation>
    <scope>NUCLEOTIDE SEQUENCE</scope>
    <source>
        <strain evidence="3">CHK183-1962</strain>
    </source>
</reference>
<feature type="region of interest" description="Disordered" evidence="2">
    <location>
        <begin position="210"/>
        <end position="294"/>
    </location>
</feature>
<protein>
    <submittedName>
        <fullName evidence="3">Uncharacterized protein</fullName>
    </submittedName>
</protein>
<reference evidence="3" key="2">
    <citation type="submission" date="2021-04" db="EMBL/GenBank/DDBJ databases">
        <authorList>
            <person name="Gilroy R."/>
        </authorList>
    </citation>
    <scope>NUCLEOTIDE SEQUENCE</scope>
    <source>
        <strain evidence="3">CHK183-1962</strain>
    </source>
</reference>
<gene>
    <name evidence="3" type="ORF">H9734_00405</name>
</gene>
<feature type="coiled-coil region" evidence="1">
    <location>
        <begin position="20"/>
        <end position="79"/>
    </location>
</feature>